<protein>
    <recommendedName>
        <fullName evidence="11">Glucanase</fullName>
        <ecNumber evidence="11">3.2.1.-</ecNumber>
    </recommendedName>
</protein>
<dbReference type="EMBL" id="ML992504">
    <property type="protein sequence ID" value="KAF2224634.1"/>
    <property type="molecule type" value="Genomic_DNA"/>
</dbReference>
<dbReference type="PRINTS" id="PR00733">
    <property type="entry name" value="GLHYDRLASE6"/>
</dbReference>
<evidence type="ECO:0000256" key="6">
    <source>
        <dbReference type="ARBA" id="ARBA00023295"/>
    </source>
</evidence>
<dbReference type="GO" id="GO:0004553">
    <property type="term" value="F:hydrolase activity, hydrolyzing O-glycosyl compounds"/>
    <property type="evidence" value="ECO:0007669"/>
    <property type="project" value="InterPro"/>
</dbReference>
<evidence type="ECO:0000256" key="8">
    <source>
        <dbReference type="PIRSR" id="PIRSR001100-1"/>
    </source>
</evidence>
<feature type="binding site" evidence="9">
    <location>
        <position position="153"/>
    </location>
    <ligand>
        <name>substrate</name>
    </ligand>
</feature>
<dbReference type="Gene3D" id="3.20.20.40">
    <property type="entry name" value="1, 4-beta cellobiohydrolase"/>
    <property type="match status" value="1"/>
</dbReference>
<keyword evidence="6 11" id="KW-0326">Glycosidase</keyword>
<evidence type="ECO:0000256" key="9">
    <source>
        <dbReference type="PIRSR" id="PIRSR001100-2"/>
    </source>
</evidence>
<accession>A0A6A6GFX7</accession>
<keyword evidence="4" id="KW-1015">Disulfide bond</keyword>
<dbReference type="PANTHER" id="PTHR34876">
    <property type="match status" value="1"/>
</dbReference>
<dbReference type="EC" id="3.2.1.-" evidence="11"/>
<gene>
    <name evidence="14" type="ORF">BDZ85DRAFT_81953</name>
</gene>
<dbReference type="FunFam" id="3.20.20.40:FF:000001">
    <property type="entry name" value="Glucanase"/>
    <property type="match status" value="1"/>
</dbReference>
<dbReference type="Pfam" id="PF01341">
    <property type="entry name" value="Glyco_hydro_6"/>
    <property type="match status" value="1"/>
</dbReference>
<dbReference type="InterPro" id="IPR035971">
    <property type="entry name" value="CBD_sf"/>
</dbReference>
<feature type="binding site" evidence="9">
    <location>
        <position position="287"/>
    </location>
    <ligand>
        <name>substrate</name>
    </ligand>
</feature>
<dbReference type="PANTHER" id="PTHR34876:SF4">
    <property type="entry name" value="1,4-BETA-D-GLUCAN CELLOBIOHYDROLASE C-RELATED"/>
    <property type="match status" value="1"/>
</dbReference>
<dbReference type="AlphaFoldDB" id="A0A6A6GFX7"/>
<dbReference type="GO" id="GO:0030245">
    <property type="term" value="P:cellulose catabolic process"/>
    <property type="evidence" value="ECO:0007669"/>
    <property type="project" value="UniProtKB-KW"/>
</dbReference>
<dbReference type="OrthoDB" id="64893at2759"/>
<dbReference type="PROSITE" id="PS51164">
    <property type="entry name" value="CBM1_2"/>
    <property type="match status" value="1"/>
</dbReference>
<keyword evidence="15" id="KW-1185">Reference proteome</keyword>
<feature type="binding site" evidence="9">
    <location>
        <position position="284"/>
    </location>
    <ligand>
        <name>substrate</name>
    </ligand>
</feature>
<feature type="binding site" evidence="9">
    <location>
        <position position="323"/>
    </location>
    <ligand>
        <name>substrate</name>
    </ligand>
</feature>
<dbReference type="PROSITE" id="PS00562">
    <property type="entry name" value="CBM1_1"/>
    <property type="match status" value="1"/>
</dbReference>
<feature type="active site" description="Proton acceptor" evidence="8">
    <location>
        <position position="418"/>
    </location>
</feature>
<feature type="binding site" evidence="9">
    <location>
        <position position="155"/>
    </location>
    <ligand>
        <name>substrate</name>
    </ligand>
</feature>
<feature type="region of interest" description="Disordered" evidence="12">
    <location>
        <begin position="67"/>
        <end position="106"/>
    </location>
</feature>
<dbReference type="SUPFAM" id="SSF57180">
    <property type="entry name" value="Cellulose-binding domain"/>
    <property type="match status" value="1"/>
</dbReference>
<dbReference type="GO" id="GO:0005576">
    <property type="term" value="C:extracellular region"/>
    <property type="evidence" value="ECO:0007669"/>
    <property type="project" value="InterPro"/>
</dbReference>
<keyword evidence="5 11" id="KW-0119">Carbohydrate metabolism</keyword>
<sequence>MKYAVASAALFAAGATAIPVYGQCGGMGWTGTGTCDSGTVCNKINDYYSQCLPGSASTTLATTTRATTTGGATTTRATTTAAATTTRSASPTTSGGSATTSAPSSSSGNIFLGKQYYANPYYASEVNNLAIPSLPASLKPAASAAAKVGSFVWLDTLAKVPTMDTYLADIQKQRAAGADVIGQFVVYDLPNRDCNALASNGEYLVANGGLQKYLAYVDTIVAIVKKYPTVPIALVIEPDSLANLVTNLGTPKCAEAQQAYITGVEYAVKNLDLPNVAQYIDAGHAGWLGWPANLQGAADIFTSIWTGAGKPKSLRGLATNVANYNAFDISTPPPYTSPNPNYDEKLYINALYPLLKAKGWDARFIVDQGRSGAQPTGQQAWGDWCNAIGTGFGPRPSTNTGDALVDSFVWVKPGGESDGTSNTTAVRYDGFCGKAAALKPAPEAGTWFQAYFQQLLQNANPKLA</sequence>
<feature type="chain" id="PRO_5025717755" description="Glucanase" evidence="11">
    <location>
        <begin position="18"/>
        <end position="464"/>
    </location>
</feature>
<evidence type="ECO:0000256" key="1">
    <source>
        <dbReference type="ARBA" id="ARBA00022729"/>
    </source>
</evidence>
<dbReference type="PROSITE" id="PS00656">
    <property type="entry name" value="GLYCOSYL_HYDROL_F6_2"/>
    <property type="match status" value="1"/>
</dbReference>
<evidence type="ECO:0000259" key="13">
    <source>
        <dbReference type="PROSITE" id="PS51164"/>
    </source>
</evidence>
<dbReference type="InterPro" id="IPR016288">
    <property type="entry name" value="Beta_cellobiohydrolase"/>
</dbReference>
<evidence type="ECO:0000256" key="11">
    <source>
        <dbReference type="RuleBase" id="RU361186"/>
    </source>
</evidence>
<dbReference type="Proteomes" id="UP000799538">
    <property type="component" value="Unassembled WGS sequence"/>
</dbReference>
<evidence type="ECO:0000256" key="5">
    <source>
        <dbReference type="ARBA" id="ARBA00023277"/>
    </source>
</evidence>
<keyword evidence="7 11" id="KW-0624">Polysaccharide degradation</keyword>
<evidence type="ECO:0000313" key="14">
    <source>
        <dbReference type="EMBL" id="KAF2224634.1"/>
    </source>
</evidence>
<evidence type="ECO:0000256" key="4">
    <source>
        <dbReference type="ARBA" id="ARBA00023157"/>
    </source>
</evidence>
<organism evidence="14 15">
    <name type="scientific">Elsinoe ampelina</name>
    <dbReference type="NCBI Taxonomy" id="302913"/>
    <lineage>
        <taxon>Eukaryota</taxon>
        <taxon>Fungi</taxon>
        <taxon>Dikarya</taxon>
        <taxon>Ascomycota</taxon>
        <taxon>Pezizomycotina</taxon>
        <taxon>Dothideomycetes</taxon>
        <taxon>Dothideomycetidae</taxon>
        <taxon>Myriangiales</taxon>
        <taxon>Elsinoaceae</taxon>
        <taxon>Elsinoe</taxon>
    </lineage>
</organism>
<dbReference type="SMART" id="SM00236">
    <property type="entry name" value="fCBD"/>
    <property type="match status" value="1"/>
</dbReference>
<dbReference type="InterPro" id="IPR001524">
    <property type="entry name" value="Glyco_hydro_6_CS"/>
</dbReference>
<keyword evidence="2 11" id="KW-0378">Hydrolase</keyword>
<keyword evidence="3 11" id="KW-0136">Cellulose degradation</keyword>
<feature type="active site" description="Proton donor" evidence="8 10">
    <location>
        <position position="239"/>
    </location>
</feature>
<evidence type="ECO:0000256" key="3">
    <source>
        <dbReference type="ARBA" id="ARBA00023001"/>
    </source>
</evidence>
<dbReference type="SUPFAM" id="SSF51989">
    <property type="entry name" value="Glycosyl hydrolases family 6, cellulases"/>
    <property type="match status" value="1"/>
</dbReference>
<evidence type="ECO:0000256" key="12">
    <source>
        <dbReference type="SAM" id="MobiDB-lite"/>
    </source>
</evidence>
<evidence type="ECO:0000256" key="7">
    <source>
        <dbReference type="ARBA" id="ARBA00023326"/>
    </source>
</evidence>
<feature type="binding site" evidence="9">
    <location>
        <position position="412"/>
    </location>
    <ligand>
        <name>substrate</name>
    </ligand>
</feature>
<dbReference type="InterPro" id="IPR000254">
    <property type="entry name" value="CBD"/>
</dbReference>
<feature type="signal peptide" evidence="11">
    <location>
        <begin position="1"/>
        <end position="17"/>
    </location>
</feature>
<comment type="similarity">
    <text evidence="11">Belongs to the glycosyl hydrolase family 6.</text>
</comment>
<dbReference type="Pfam" id="PF00734">
    <property type="entry name" value="CBM_1"/>
    <property type="match status" value="1"/>
</dbReference>
<feature type="binding site" evidence="9">
    <location>
        <position position="384"/>
    </location>
    <ligand>
        <name>substrate</name>
    </ligand>
</feature>
<name>A0A6A6GFX7_9PEZI</name>
<feature type="domain" description="CBM1" evidence="13">
    <location>
        <begin position="16"/>
        <end position="52"/>
    </location>
</feature>
<keyword evidence="1 11" id="KW-0732">Signal</keyword>
<evidence type="ECO:0000256" key="10">
    <source>
        <dbReference type="PROSITE-ProRule" id="PRU10057"/>
    </source>
</evidence>
<evidence type="ECO:0000313" key="15">
    <source>
        <dbReference type="Proteomes" id="UP000799538"/>
    </source>
</evidence>
<feature type="binding site" evidence="9">
    <location>
        <position position="416"/>
    </location>
    <ligand>
        <name>substrate</name>
    </ligand>
</feature>
<evidence type="ECO:0000256" key="2">
    <source>
        <dbReference type="ARBA" id="ARBA00022801"/>
    </source>
</evidence>
<reference evidence="15" key="1">
    <citation type="journal article" date="2020" name="Stud. Mycol.">
        <title>101 Dothideomycetes genomes: A test case for predicting lifestyles and emergence of pathogens.</title>
        <authorList>
            <person name="Haridas S."/>
            <person name="Albert R."/>
            <person name="Binder M."/>
            <person name="Bloem J."/>
            <person name="LaButti K."/>
            <person name="Salamov A."/>
            <person name="Andreopoulos B."/>
            <person name="Baker S."/>
            <person name="Barry K."/>
            <person name="Bills G."/>
            <person name="Bluhm B."/>
            <person name="Cannon C."/>
            <person name="Castanera R."/>
            <person name="Culley D."/>
            <person name="Daum C."/>
            <person name="Ezra D."/>
            <person name="Gonzalez J."/>
            <person name="Henrissat B."/>
            <person name="Kuo A."/>
            <person name="Liang C."/>
            <person name="Lipzen A."/>
            <person name="Lutzoni F."/>
            <person name="Magnuson J."/>
            <person name="Mondo S."/>
            <person name="Nolan M."/>
            <person name="Ohm R."/>
            <person name="Pangilinan J."/>
            <person name="Park H.-J."/>
            <person name="Ramirez L."/>
            <person name="Alfaro M."/>
            <person name="Sun H."/>
            <person name="Tritt A."/>
            <person name="Yoshinaga Y."/>
            <person name="Zwiers L.-H."/>
            <person name="Turgeon B."/>
            <person name="Goodwin S."/>
            <person name="Spatafora J."/>
            <person name="Crous P."/>
            <person name="Grigoriev I."/>
        </authorList>
    </citation>
    <scope>NUCLEOTIDE SEQUENCE [LARGE SCALE GENOMIC DNA]</scope>
    <source>
        <strain evidence="15">CECT 20119</strain>
    </source>
</reference>
<dbReference type="InterPro" id="IPR036434">
    <property type="entry name" value="Beta_cellobiohydrolase_sf"/>
</dbReference>
<proteinExistence type="inferred from homology"/>
<dbReference type="GO" id="GO:0030248">
    <property type="term" value="F:cellulose binding"/>
    <property type="evidence" value="ECO:0007669"/>
    <property type="project" value="InterPro"/>
</dbReference>
<dbReference type="PIRSF" id="PIRSF001100">
    <property type="entry name" value="Beta_cellobiohydrolase"/>
    <property type="match status" value="1"/>
</dbReference>